<evidence type="ECO:0000259" key="1">
    <source>
        <dbReference type="Pfam" id="PF17921"/>
    </source>
</evidence>
<sequence length="308" mass="36171">MGHFGVRKTYEAFCEHFYYPRMKRYVHDMFEGCLVYKMAKPKASSNGLYTPLPILITHSIDISMDFVLGFPRTIRGRNSIFVVVNKFSKMKTSYYDIRVMTFVMEPISSSGKTLNFSATSKRSFETDGQTEIVSRMLSQLLRCFVGKILKTLEAWLPHIKFAYNWVVNKTTSNTPFELVYGYNLLSPLDLVPLHVSSKADPKGLSKAQSMVRLHERARMFMERWGKIYAKKMNGDREGRVFEKYEWLEFKEKFYSRKRVYYESGRLGRVTKGHYTNYMGWPSKTTIRNRLKKMELNMQKNMDTHRGQG</sequence>
<dbReference type="Proteomes" id="UP000257109">
    <property type="component" value="Unassembled WGS sequence"/>
</dbReference>
<dbReference type="InterPro" id="IPR041588">
    <property type="entry name" value="Integrase_H2C2"/>
</dbReference>
<protein>
    <recommendedName>
        <fullName evidence="1">Integrase zinc-binding domain-containing protein</fullName>
    </recommendedName>
</protein>
<keyword evidence="3" id="KW-1185">Reference proteome</keyword>
<dbReference type="STRING" id="157652.A0A371EBK8"/>
<dbReference type="OrthoDB" id="407598at2759"/>
<dbReference type="Gene3D" id="3.30.420.10">
    <property type="entry name" value="Ribonuclease H-like superfamily/Ribonuclease H"/>
    <property type="match status" value="1"/>
</dbReference>
<name>A0A371EBK8_MUCPR</name>
<reference evidence="2" key="1">
    <citation type="submission" date="2018-05" db="EMBL/GenBank/DDBJ databases">
        <title>Draft genome of Mucuna pruriens seed.</title>
        <authorList>
            <person name="Nnadi N.E."/>
            <person name="Vos R."/>
            <person name="Hasami M.H."/>
            <person name="Devisetty U.K."/>
            <person name="Aguiy J.C."/>
        </authorList>
    </citation>
    <scope>NUCLEOTIDE SEQUENCE [LARGE SCALE GENOMIC DNA]</scope>
    <source>
        <strain evidence="2">JCA_2017</strain>
    </source>
</reference>
<dbReference type="EMBL" id="QJKJ01014917">
    <property type="protein sequence ID" value="RDX63422.1"/>
    <property type="molecule type" value="Genomic_DNA"/>
</dbReference>
<dbReference type="Pfam" id="PF17921">
    <property type="entry name" value="Integrase_H2C2"/>
    <property type="match status" value="1"/>
</dbReference>
<comment type="caution">
    <text evidence="2">The sequence shown here is derived from an EMBL/GenBank/DDBJ whole genome shotgun (WGS) entry which is preliminary data.</text>
</comment>
<dbReference type="Gene3D" id="1.10.340.70">
    <property type="match status" value="1"/>
</dbReference>
<proteinExistence type="predicted"/>
<accession>A0A371EBK8</accession>
<dbReference type="AlphaFoldDB" id="A0A371EBK8"/>
<dbReference type="InterPro" id="IPR036397">
    <property type="entry name" value="RNaseH_sf"/>
</dbReference>
<feature type="domain" description="Integrase zinc-binding" evidence="1">
    <location>
        <begin position="2"/>
        <end position="41"/>
    </location>
</feature>
<evidence type="ECO:0000313" key="2">
    <source>
        <dbReference type="EMBL" id="RDX63422.1"/>
    </source>
</evidence>
<dbReference type="GO" id="GO:0003676">
    <property type="term" value="F:nucleic acid binding"/>
    <property type="evidence" value="ECO:0007669"/>
    <property type="project" value="InterPro"/>
</dbReference>
<feature type="non-terminal residue" evidence="2">
    <location>
        <position position="1"/>
    </location>
</feature>
<dbReference type="PANTHER" id="PTHR35046:SF9">
    <property type="entry name" value="RNA-DIRECTED DNA POLYMERASE"/>
    <property type="match status" value="1"/>
</dbReference>
<dbReference type="InterPro" id="IPR012337">
    <property type="entry name" value="RNaseH-like_sf"/>
</dbReference>
<evidence type="ECO:0000313" key="3">
    <source>
        <dbReference type="Proteomes" id="UP000257109"/>
    </source>
</evidence>
<gene>
    <name evidence="2" type="ORF">CR513_58148</name>
</gene>
<organism evidence="2 3">
    <name type="scientific">Mucuna pruriens</name>
    <name type="common">Velvet bean</name>
    <name type="synonym">Dolichos pruriens</name>
    <dbReference type="NCBI Taxonomy" id="157652"/>
    <lineage>
        <taxon>Eukaryota</taxon>
        <taxon>Viridiplantae</taxon>
        <taxon>Streptophyta</taxon>
        <taxon>Embryophyta</taxon>
        <taxon>Tracheophyta</taxon>
        <taxon>Spermatophyta</taxon>
        <taxon>Magnoliopsida</taxon>
        <taxon>eudicotyledons</taxon>
        <taxon>Gunneridae</taxon>
        <taxon>Pentapetalae</taxon>
        <taxon>rosids</taxon>
        <taxon>fabids</taxon>
        <taxon>Fabales</taxon>
        <taxon>Fabaceae</taxon>
        <taxon>Papilionoideae</taxon>
        <taxon>50 kb inversion clade</taxon>
        <taxon>NPAAA clade</taxon>
        <taxon>indigoferoid/millettioid clade</taxon>
        <taxon>Phaseoleae</taxon>
        <taxon>Mucuna</taxon>
    </lineage>
</organism>
<dbReference type="PANTHER" id="PTHR35046">
    <property type="entry name" value="ZINC KNUCKLE (CCHC-TYPE) FAMILY PROTEIN"/>
    <property type="match status" value="1"/>
</dbReference>
<dbReference type="SUPFAM" id="SSF53098">
    <property type="entry name" value="Ribonuclease H-like"/>
    <property type="match status" value="1"/>
</dbReference>
<feature type="non-terminal residue" evidence="2">
    <location>
        <position position="308"/>
    </location>
</feature>